<feature type="compositionally biased region" description="Low complexity" evidence="2">
    <location>
        <begin position="189"/>
        <end position="201"/>
    </location>
</feature>
<evidence type="ECO:0000259" key="3">
    <source>
        <dbReference type="PROSITE" id="PS50048"/>
    </source>
</evidence>
<dbReference type="STRING" id="675120.N1Q1Y3"/>
<dbReference type="HOGENOM" id="CLU_100650_0_0_1"/>
<dbReference type="CDD" id="cd00067">
    <property type="entry name" value="GAL4"/>
    <property type="match status" value="1"/>
</dbReference>
<dbReference type="InterPro" id="IPR001138">
    <property type="entry name" value="Zn2Cys6_DnaBD"/>
</dbReference>
<dbReference type="OrthoDB" id="3944708at2759"/>
<gene>
    <name evidence="4" type="ORF">DOTSEDRAFT_67512</name>
</gene>
<dbReference type="Pfam" id="PF00172">
    <property type="entry name" value="Zn_clus"/>
    <property type="match status" value="1"/>
</dbReference>
<evidence type="ECO:0000256" key="2">
    <source>
        <dbReference type="SAM" id="MobiDB-lite"/>
    </source>
</evidence>
<dbReference type="SUPFAM" id="SSF57701">
    <property type="entry name" value="Zn2/Cys6 DNA-binding domain"/>
    <property type="match status" value="1"/>
</dbReference>
<feature type="compositionally biased region" description="Basic residues" evidence="2">
    <location>
        <begin position="230"/>
        <end position="241"/>
    </location>
</feature>
<dbReference type="SMART" id="SM00066">
    <property type="entry name" value="GAL4"/>
    <property type="match status" value="1"/>
</dbReference>
<protein>
    <recommendedName>
        <fullName evidence="3">Zn(2)-C6 fungal-type domain-containing protein</fullName>
    </recommendedName>
</protein>
<dbReference type="eggNOG" id="ENOG502T6AA">
    <property type="taxonomic scope" value="Eukaryota"/>
</dbReference>
<sequence length="241" mass="27133">MDSFHQQRFIQWQYPDAEASFVPVAQGVAYFHPPGQNACPVEQLDGAAYSQYVHQQPGVPIDDAVFRTPIAPASAYPVVTAGHPVHRDHAGTEDGDRRDKIRRTRTACEECRKRKQKCDGSEPCHPCSEQSTECRYRDVPPTKKDDTMDKMLQLAENYNKTLACLTKDLDVMSGTLRSIEQRLERTWQASSDGSGDSAANAPLGYRGTAQNLVEQYERETSTSPRSTSARQRRHHRPSARR</sequence>
<dbReference type="OMA" id="CHPCSEQ"/>
<accession>N1Q1Y3</accession>
<reference evidence="5" key="1">
    <citation type="journal article" date="2012" name="PLoS Genet.">
        <title>The genomes of the fungal plant pathogens Cladosporium fulvum and Dothistroma septosporum reveal adaptation to different hosts and lifestyles but also signatures of common ancestry.</title>
        <authorList>
            <person name="de Wit P.J.G.M."/>
            <person name="van der Burgt A."/>
            <person name="Oekmen B."/>
            <person name="Stergiopoulos I."/>
            <person name="Abd-Elsalam K.A."/>
            <person name="Aerts A.L."/>
            <person name="Bahkali A.H."/>
            <person name="Beenen H.G."/>
            <person name="Chettri P."/>
            <person name="Cox M.P."/>
            <person name="Datema E."/>
            <person name="de Vries R.P."/>
            <person name="Dhillon B."/>
            <person name="Ganley A.R."/>
            <person name="Griffiths S.A."/>
            <person name="Guo Y."/>
            <person name="Hamelin R.C."/>
            <person name="Henrissat B."/>
            <person name="Kabir M.S."/>
            <person name="Jashni M.K."/>
            <person name="Kema G."/>
            <person name="Klaubauf S."/>
            <person name="Lapidus A."/>
            <person name="Levasseur A."/>
            <person name="Lindquist E."/>
            <person name="Mehrabi R."/>
            <person name="Ohm R.A."/>
            <person name="Owen T.J."/>
            <person name="Salamov A."/>
            <person name="Schwelm A."/>
            <person name="Schijlen E."/>
            <person name="Sun H."/>
            <person name="van den Burg H.A."/>
            <person name="van Ham R.C.H.J."/>
            <person name="Zhang S."/>
            <person name="Goodwin S.B."/>
            <person name="Grigoriev I.V."/>
            <person name="Collemare J."/>
            <person name="Bradshaw R.E."/>
        </authorList>
    </citation>
    <scope>NUCLEOTIDE SEQUENCE [LARGE SCALE GENOMIC DNA]</scope>
    <source>
        <strain evidence="5">NZE10 / CBS 128990</strain>
    </source>
</reference>
<dbReference type="PROSITE" id="PS00463">
    <property type="entry name" value="ZN2_CY6_FUNGAL_1"/>
    <property type="match status" value="1"/>
</dbReference>
<dbReference type="GO" id="GO:0000981">
    <property type="term" value="F:DNA-binding transcription factor activity, RNA polymerase II-specific"/>
    <property type="evidence" value="ECO:0007669"/>
    <property type="project" value="InterPro"/>
</dbReference>
<keyword evidence="5" id="KW-1185">Reference proteome</keyword>
<dbReference type="PANTHER" id="PTHR47654">
    <property type="entry name" value="ZN(II)2CYS6 TRANSCRIPTION FACTOR (EUROFUNG)-RELATED"/>
    <property type="match status" value="1"/>
</dbReference>
<dbReference type="InterPro" id="IPR053230">
    <property type="entry name" value="Trans_reg_galc"/>
</dbReference>
<evidence type="ECO:0000256" key="1">
    <source>
        <dbReference type="ARBA" id="ARBA00023242"/>
    </source>
</evidence>
<dbReference type="PANTHER" id="PTHR47654:SF5">
    <property type="entry name" value="TRANSCRIPTION FACTOR DOMAIN-CONTAINING PROTEIN"/>
    <property type="match status" value="1"/>
</dbReference>
<organism evidence="4 5">
    <name type="scientific">Dothistroma septosporum (strain NZE10 / CBS 128990)</name>
    <name type="common">Red band needle blight fungus</name>
    <name type="synonym">Mycosphaerella pini</name>
    <dbReference type="NCBI Taxonomy" id="675120"/>
    <lineage>
        <taxon>Eukaryota</taxon>
        <taxon>Fungi</taxon>
        <taxon>Dikarya</taxon>
        <taxon>Ascomycota</taxon>
        <taxon>Pezizomycotina</taxon>
        <taxon>Dothideomycetes</taxon>
        <taxon>Dothideomycetidae</taxon>
        <taxon>Mycosphaerellales</taxon>
        <taxon>Mycosphaerellaceae</taxon>
        <taxon>Dothistroma</taxon>
    </lineage>
</organism>
<evidence type="ECO:0000313" key="4">
    <source>
        <dbReference type="EMBL" id="EME48499.1"/>
    </source>
</evidence>
<name>N1Q1Y3_DOTSN</name>
<feature type="region of interest" description="Disordered" evidence="2">
    <location>
        <begin position="186"/>
        <end position="241"/>
    </location>
</feature>
<dbReference type="Proteomes" id="UP000016933">
    <property type="component" value="Unassembled WGS sequence"/>
</dbReference>
<proteinExistence type="predicted"/>
<dbReference type="Gene3D" id="4.10.240.10">
    <property type="entry name" value="Zn(2)-C6 fungal-type DNA-binding domain"/>
    <property type="match status" value="1"/>
</dbReference>
<keyword evidence="1" id="KW-0539">Nucleus</keyword>
<evidence type="ECO:0000313" key="5">
    <source>
        <dbReference type="Proteomes" id="UP000016933"/>
    </source>
</evidence>
<feature type="domain" description="Zn(2)-C6 fungal-type" evidence="3">
    <location>
        <begin position="107"/>
        <end position="136"/>
    </location>
</feature>
<dbReference type="InterPro" id="IPR036864">
    <property type="entry name" value="Zn2-C6_fun-type_DNA-bd_sf"/>
</dbReference>
<dbReference type="AlphaFoldDB" id="N1Q1Y3"/>
<dbReference type="EMBL" id="KB446535">
    <property type="protein sequence ID" value="EME48499.1"/>
    <property type="molecule type" value="Genomic_DNA"/>
</dbReference>
<reference evidence="4 5" key="2">
    <citation type="journal article" date="2012" name="PLoS Pathog.">
        <title>Diverse lifestyles and strategies of plant pathogenesis encoded in the genomes of eighteen Dothideomycetes fungi.</title>
        <authorList>
            <person name="Ohm R.A."/>
            <person name="Feau N."/>
            <person name="Henrissat B."/>
            <person name="Schoch C.L."/>
            <person name="Horwitz B.A."/>
            <person name="Barry K.W."/>
            <person name="Condon B.J."/>
            <person name="Copeland A.C."/>
            <person name="Dhillon B."/>
            <person name="Glaser F."/>
            <person name="Hesse C.N."/>
            <person name="Kosti I."/>
            <person name="LaButti K."/>
            <person name="Lindquist E.A."/>
            <person name="Lucas S."/>
            <person name="Salamov A.A."/>
            <person name="Bradshaw R.E."/>
            <person name="Ciuffetti L."/>
            <person name="Hamelin R.C."/>
            <person name="Kema G.H.J."/>
            <person name="Lawrence C."/>
            <person name="Scott J.A."/>
            <person name="Spatafora J.W."/>
            <person name="Turgeon B.G."/>
            <person name="de Wit P.J.G.M."/>
            <person name="Zhong S."/>
            <person name="Goodwin S.B."/>
            <person name="Grigoriev I.V."/>
        </authorList>
    </citation>
    <scope>NUCLEOTIDE SEQUENCE [LARGE SCALE GENOMIC DNA]</scope>
    <source>
        <strain evidence="5">NZE10 / CBS 128990</strain>
    </source>
</reference>
<dbReference type="GO" id="GO:0008270">
    <property type="term" value="F:zinc ion binding"/>
    <property type="evidence" value="ECO:0007669"/>
    <property type="project" value="InterPro"/>
</dbReference>
<dbReference type="PROSITE" id="PS50048">
    <property type="entry name" value="ZN2_CY6_FUNGAL_2"/>
    <property type="match status" value="1"/>
</dbReference>